<evidence type="ECO:0008006" key="4">
    <source>
        <dbReference type="Google" id="ProtNLM"/>
    </source>
</evidence>
<evidence type="ECO:0000313" key="2">
    <source>
        <dbReference type="EMBL" id="SMG16721.1"/>
    </source>
</evidence>
<gene>
    <name evidence="2" type="ORF">SAMN06296010_0742</name>
</gene>
<proteinExistence type="predicted"/>
<keyword evidence="1" id="KW-1133">Transmembrane helix</keyword>
<organism evidence="2 3">
    <name type="scientific">Agreia pratensis</name>
    <dbReference type="NCBI Taxonomy" id="150121"/>
    <lineage>
        <taxon>Bacteria</taxon>
        <taxon>Bacillati</taxon>
        <taxon>Actinomycetota</taxon>
        <taxon>Actinomycetes</taxon>
        <taxon>Micrococcales</taxon>
        <taxon>Microbacteriaceae</taxon>
        <taxon>Agreia</taxon>
    </lineage>
</organism>
<feature type="transmembrane region" description="Helical" evidence="1">
    <location>
        <begin position="36"/>
        <end position="55"/>
    </location>
</feature>
<evidence type="ECO:0000313" key="3">
    <source>
        <dbReference type="Proteomes" id="UP000193244"/>
    </source>
</evidence>
<dbReference type="InterPro" id="IPR025323">
    <property type="entry name" value="DUF4229"/>
</dbReference>
<protein>
    <recommendedName>
        <fullName evidence="4">DUF4229 domain-containing protein</fullName>
    </recommendedName>
</protein>
<dbReference type="STRING" id="150121.SAMN06296010_0742"/>
<dbReference type="EMBL" id="FXAY01000001">
    <property type="protein sequence ID" value="SMG16721.1"/>
    <property type="molecule type" value="Genomic_DNA"/>
</dbReference>
<keyword evidence="1" id="KW-0472">Membrane</keyword>
<reference evidence="3" key="1">
    <citation type="submission" date="2017-04" db="EMBL/GenBank/DDBJ databases">
        <authorList>
            <person name="Varghese N."/>
            <person name="Submissions S."/>
        </authorList>
    </citation>
    <scope>NUCLEOTIDE SEQUENCE [LARGE SCALE GENOMIC DNA]</scope>
    <source>
        <strain evidence="3">VKM Ac-2510</strain>
    </source>
</reference>
<feature type="transmembrane region" description="Helical" evidence="1">
    <location>
        <begin position="7"/>
        <end position="30"/>
    </location>
</feature>
<dbReference type="RefSeq" id="WP_176223243.1">
    <property type="nucleotide sequence ID" value="NZ_FXAY01000001.1"/>
</dbReference>
<evidence type="ECO:0000256" key="1">
    <source>
        <dbReference type="SAM" id="Phobius"/>
    </source>
</evidence>
<dbReference type="Pfam" id="PF14012">
    <property type="entry name" value="DUF4229"/>
    <property type="match status" value="1"/>
</dbReference>
<keyword evidence="1" id="KW-0812">Transmembrane</keyword>
<dbReference type="AlphaFoldDB" id="A0A1X7IP66"/>
<sequence>MNPRRTWLLFSLIRIGLFAVVLAILLLLLTPGGVPAWISALLAAIIAFCLSFIFLRRQREEAAKSLYEARASTKRSQSSAAGDDEDIEDAAVDGTAAEGTAADKQP</sequence>
<name>A0A1X7IP66_9MICO</name>
<accession>A0A1X7IP66</accession>
<dbReference type="Proteomes" id="UP000193244">
    <property type="component" value="Unassembled WGS sequence"/>
</dbReference>
<keyword evidence="3" id="KW-1185">Reference proteome</keyword>